<reference evidence="1" key="1">
    <citation type="submission" date="2020-02" db="EMBL/GenBank/DDBJ databases">
        <authorList>
            <person name="Meier V. D."/>
        </authorList>
    </citation>
    <scope>NUCLEOTIDE SEQUENCE</scope>
    <source>
        <strain evidence="1">AVDCRST_MAG84</strain>
    </source>
</reference>
<name>A0A6J4MUG2_9CYAN</name>
<dbReference type="AlphaFoldDB" id="A0A6J4MUG2"/>
<sequence length="40" mass="4373">MRLIYCYSRAIGLSRISPKICPDGGIYFYPPGCSVHIPAG</sequence>
<accession>A0A6J4MUG2</accession>
<proteinExistence type="predicted"/>
<dbReference type="EMBL" id="CADCTZ010000858">
    <property type="protein sequence ID" value="CAA9369145.1"/>
    <property type="molecule type" value="Genomic_DNA"/>
</dbReference>
<evidence type="ECO:0000313" key="1">
    <source>
        <dbReference type="EMBL" id="CAA9369145.1"/>
    </source>
</evidence>
<organism evidence="1">
    <name type="scientific">uncultured Microcoleus sp</name>
    <dbReference type="NCBI Taxonomy" id="259945"/>
    <lineage>
        <taxon>Bacteria</taxon>
        <taxon>Bacillati</taxon>
        <taxon>Cyanobacteriota</taxon>
        <taxon>Cyanophyceae</taxon>
        <taxon>Oscillatoriophycideae</taxon>
        <taxon>Oscillatoriales</taxon>
        <taxon>Microcoleaceae</taxon>
        <taxon>Microcoleus</taxon>
        <taxon>environmental samples</taxon>
    </lineage>
</organism>
<protein>
    <submittedName>
        <fullName evidence="1">Uncharacterized protein</fullName>
    </submittedName>
</protein>
<gene>
    <name evidence="1" type="ORF">AVDCRST_MAG84-4140</name>
</gene>